<comment type="caution">
    <text evidence="9">The sequence shown here is derived from an EMBL/GenBank/DDBJ whole genome shotgun (WGS) entry which is preliminary data.</text>
</comment>
<evidence type="ECO:0000256" key="5">
    <source>
        <dbReference type="ARBA" id="ARBA00022833"/>
    </source>
</evidence>
<dbReference type="CDD" id="cd07324">
    <property type="entry name" value="M48C_Oma1-like"/>
    <property type="match status" value="1"/>
</dbReference>
<dbReference type="InterPro" id="IPR051156">
    <property type="entry name" value="Mito/Outer_Membr_Metalloprot"/>
</dbReference>
<dbReference type="GO" id="GO:0016020">
    <property type="term" value="C:membrane"/>
    <property type="evidence" value="ECO:0007669"/>
    <property type="project" value="TreeGrafter"/>
</dbReference>
<organism evidence="9 10">
    <name type="scientific">Komagataeibacter melaceti</name>
    <dbReference type="NCBI Taxonomy" id="2766577"/>
    <lineage>
        <taxon>Bacteria</taxon>
        <taxon>Pseudomonadati</taxon>
        <taxon>Pseudomonadota</taxon>
        <taxon>Alphaproteobacteria</taxon>
        <taxon>Acetobacterales</taxon>
        <taxon>Acetobacteraceae</taxon>
        <taxon>Komagataeibacter</taxon>
    </lineage>
</organism>
<dbReference type="InterPro" id="IPR001915">
    <property type="entry name" value="Peptidase_M48"/>
</dbReference>
<dbReference type="Pfam" id="PF01435">
    <property type="entry name" value="Peptidase_M48"/>
    <property type="match status" value="1"/>
</dbReference>
<dbReference type="PANTHER" id="PTHR22726">
    <property type="entry name" value="METALLOENDOPEPTIDASE OMA1"/>
    <property type="match status" value="1"/>
</dbReference>
<feature type="domain" description="Peptidase M48" evidence="8">
    <location>
        <begin position="110"/>
        <end position="311"/>
    </location>
</feature>
<comment type="cofactor">
    <cofactor evidence="1">
        <name>Zn(2+)</name>
        <dbReference type="ChEBI" id="CHEBI:29105"/>
    </cofactor>
</comment>
<dbReference type="OrthoDB" id="9810445at2"/>
<feature type="signal peptide" evidence="7">
    <location>
        <begin position="1"/>
        <end position="27"/>
    </location>
</feature>
<reference evidence="9 10" key="1">
    <citation type="submission" date="2018-08" db="EMBL/GenBank/DDBJ databases">
        <title>Komagataeibacter sp. AV 382.</title>
        <authorList>
            <person name="Skraban J."/>
            <person name="Trcek J."/>
        </authorList>
    </citation>
    <scope>NUCLEOTIDE SEQUENCE [LARGE SCALE GENOMIC DNA]</scope>
    <source>
        <strain evidence="9 10">AV 382</strain>
    </source>
</reference>
<keyword evidence="6" id="KW-0482">Metalloprotease</keyword>
<dbReference type="Proteomes" id="UP000262371">
    <property type="component" value="Unassembled WGS sequence"/>
</dbReference>
<dbReference type="RefSeq" id="WP_116703371.1">
    <property type="nucleotide sequence ID" value="NZ_QUWV01000089.1"/>
</dbReference>
<protein>
    <recommendedName>
        <fullName evidence="8">Peptidase M48 domain-containing protein</fullName>
    </recommendedName>
</protein>
<evidence type="ECO:0000259" key="8">
    <source>
        <dbReference type="Pfam" id="PF01435"/>
    </source>
</evidence>
<dbReference type="EMBL" id="QUWV01000089">
    <property type="protein sequence ID" value="RFD19544.1"/>
    <property type="molecule type" value="Genomic_DNA"/>
</dbReference>
<evidence type="ECO:0000256" key="7">
    <source>
        <dbReference type="SAM" id="SignalP"/>
    </source>
</evidence>
<accession>A0A371YZ69</accession>
<keyword evidence="3" id="KW-0479">Metal-binding</keyword>
<gene>
    <name evidence="9" type="ORF">DY926_10775</name>
</gene>
<keyword evidence="7" id="KW-0732">Signal</keyword>
<keyword evidence="4" id="KW-0378">Hydrolase</keyword>
<keyword evidence="5" id="KW-0862">Zinc</keyword>
<evidence type="ECO:0000256" key="4">
    <source>
        <dbReference type="ARBA" id="ARBA00022801"/>
    </source>
</evidence>
<evidence type="ECO:0000256" key="1">
    <source>
        <dbReference type="ARBA" id="ARBA00001947"/>
    </source>
</evidence>
<proteinExistence type="predicted"/>
<dbReference type="PANTHER" id="PTHR22726:SF1">
    <property type="entry name" value="METALLOENDOPEPTIDASE OMA1, MITOCHONDRIAL"/>
    <property type="match status" value="1"/>
</dbReference>
<dbReference type="AlphaFoldDB" id="A0A371YZ69"/>
<feature type="chain" id="PRO_5017026631" description="Peptidase M48 domain-containing protein" evidence="7">
    <location>
        <begin position="28"/>
        <end position="497"/>
    </location>
</feature>
<keyword evidence="10" id="KW-1185">Reference proteome</keyword>
<evidence type="ECO:0000313" key="9">
    <source>
        <dbReference type="EMBL" id="RFD19544.1"/>
    </source>
</evidence>
<keyword evidence="2" id="KW-0645">Protease</keyword>
<evidence type="ECO:0000313" key="10">
    <source>
        <dbReference type="Proteomes" id="UP000262371"/>
    </source>
</evidence>
<evidence type="ECO:0000256" key="3">
    <source>
        <dbReference type="ARBA" id="ARBA00022723"/>
    </source>
</evidence>
<dbReference type="GO" id="GO:0046872">
    <property type="term" value="F:metal ion binding"/>
    <property type="evidence" value="ECO:0007669"/>
    <property type="project" value="UniProtKB-KW"/>
</dbReference>
<dbReference type="GO" id="GO:0051603">
    <property type="term" value="P:proteolysis involved in protein catabolic process"/>
    <property type="evidence" value="ECO:0007669"/>
    <property type="project" value="TreeGrafter"/>
</dbReference>
<dbReference type="GO" id="GO:0004222">
    <property type="term" value="F:metalloendopeptidase activity"/>
    <property type="evidence" value="ECO:0007669"/>
    <property type="project" value="InterPro"/>
</dbReference>
<evidence type="ECO:0000256" key="6">
    <source>
        <dbReference type="ARBA" id="ARBA00023049"/>
    </source>
</evidence>
<name>A0A371YZ69_9PROT</name>
<evidence type="ECO:0000256" key="2">
    <source>
        <dbReference type="ARBA" id="ARBA00022670"/>
    </source>
</evidence>
<sequence>MKYRCGFRHLALCALASGTLMAGQASAAPDVPAKGKYISVITPVTSYPAMQPGPQLLDPNNKIPVGVLSEPVTVAYLKKIATNLLAGWSGARPPIYIYIQPNDQFTSDATIGGTLVFTTGILNYFATTPGFQSEDCMAFVVAHELAHVLLNHPADMRHSKKMMDKTNGALQLMSIMAHMAKYAPVGGGAALAYVADSALVQLTQEYIFPIWQRGQEIEADTLAIDLMARANYSVEESLKVLEIFKQKEQEERAKQAAMDRNFFKDVLNTGNPVTGFFNQGIGWLGRNVQSGLHDIAADHPGGGKRLKNARNYINREYDDQMVTLRAAPFRSFIAQQPVRQLLTDVKSLNTLQTEALDKKNAPSADATLRALHDIKSSAVQRSEYYFYMEYVARKEKGQGNQMLGQLHQAYLRPDVTEDIAKSYAETLESQKQYTQALNVYENIQQQFGDDGMYAYRIRVIKKQDPKNGNTAVLMAKCIATGDEAIKTLCNDAQNNKL</sequence>